<dbReference type="SUPFAM" id="SSF56112">
    <property type="entry name" value="Protein kinase-like (PK-like)"/>
    <property type="match status" value="1"/>
</dbReference>
<evidence type="ECO:0000256" key="2">
    <source>
        <dbReference type="ARBA" id="ARBA00022741"/>
    </source>
</evidence>
<dbReference type="EMBL" id="JBHTCF010000005">
    <property type="protein sequence ID" value="MFC7305457.1"/>
    <property type="molecule type" value="Genomic_DNA"/>
</dbReference>
<evidence type="ECO:0000259" key="7">
    <source>
        <dbReference type="PROSITE" id="PS50011"/>
    </source>
</evidence>
<name>A0ABW2JI12_9ACTN</name>
<dbReference type="InterPro" id="IPR011009">
    <property type="entry name" value="Kinase-like_dom_sf"/>
</dbReference>
<dbReference type="SMART" id="SM00220">
    <property type="entry name" value="S_TKc"/>
    <property type="match status" value="1"/>
</dbReference>
<dbReference type="InterPro" id="IPR000719">
    <property type="entry name" value="Prot_kinase_dom"/>
</dbReference>
<evidence type="ECO:0000256" key="3">
    <source>
        <dbReference type="ARBA" id="ARBA00022777"/>
    </source>
</evidence>
<keyword evidence="2 5" id="KW-0547">Nucleotide-binding</keyword>
<dbReference type="PROSITE" id="PS00107">
    <property type="entry name" value="PROTEIN_KINASE_ATP"/>
    <property type="match status" value="1"/>
</dbReference>
<organism evidence="8 9">
    <name type="scientific">Streptomyces monticola</name>
    <dbReference type="NCBI Taxonomy" id="2666263"/>
    <lineage>
        <taxon>Bacteria</taxon>
        <taxon>Bacillati</taxon>
        <taxon>Actinomycetota</taxon>
        <taxon>Actinomycetes</taxon>
        <taxon>Kitasatosporales</taxon>
        <taxon>Streptomycetaceae</taxon>
        <taxon>Streptomyces</taxon>
    </lineage>
</organism>
<evidence type="ECO:0000313" key="8">
    <source>
        <dbReference type="EMBL" id="MFC7305457.1"/>
    </source>
</evidence>
<feature type="domain" description="Protein kinase" evidence="7">
    <location>
        <begin position="37"/>
        <end position="305"/>
    </location>
</feature>
<evidence type="ECO:0000256" key="1">
    <source>
        <dbReference type="ARBA" id="ARBA00022679"/>
    </source>
</evidence>
<feature type="region of interest" description="Disordered" evidence="6">
    <location>
        <begin position="1"/>
        <end position="30"/>
    </location>
</feature>
<feature type="region of interest" description="Disordered" evidence="6">
    <location>
        <begin position="348"/>
        <end position="381"/>
    </location>
</feature>
<evidence type="ECO:0000256" key="4">
    <source>
        <dbReference type="ARBA" id="ARBA00022840"/>
    </source>
</evidence>
<evidence type="ECO:0000313" key="9">
    <source>
        <dbReference type="Proteomes" id="UP001596523"/>
    </source>
</evidence>
<evidence type="ECO:0000256" key="5">
    <source>
        <dbReference type="PROSITE-ProRule" id="PRU10141"/>
    </source>
</evidence>
<keyword evidence="1" id="KW-0808">Transferase</keyword>
<dbReference type="InterPro" id="IPR008271">
    <property type="entry name" value="Ser/Thr_kinase_AS"/>
</dbReference>
<dbReference type="RefSeq" id="WP_381830818.1">
    <property type="nucleotide sequence ID" value="NZ_JBHTCF010000005.1"/>
</dbReference>
<dbReference type="InterPro" id="IPR017441">
    <property type="entry name" value="Protein_kinase_ATP_BS"/>
</dbReference>
<feature type="compositionally biased region" description="Gly residues" evidence="6">
    <location>
        <begin position="15"/>
        <end position="30"/>
    </location>
</feature>
<sequence length="648" mass="66405">MAGHAAQTPDEAAFGSGGNGGGSGGGEGPGGGHIGPYRLFDLLGAGGMGRVYLARSEGGRTVAVKLIKAELAAEPEFRERFRQEVAAARRVGDRWTAPVLDADTEATTPWVATGYIAGPSLEYVVSRSHGPLPALSVRTLAYGLSSALLDIHGAGLVHRDLKPSNVLVTIDGPRVIDFGIARALDSVPESTLTSAGMVVGSPSFMSPEQIRGEQVTPASDVFCMGALLAFAATGRPPFGGGGSGGVHAVMFKIAQEEPDLEGVEEPLRTLIAECLAKDPAARPAPEEVVGRVQPVATGTSTPPWLPAQLIAELGRHAVQLLDTDTPPRATAVPAATPEPGTVHLPVQPGLEHGPQPGHEYSPEHGPGAMAAATYEPAPPPRRTGRRIAAGIAALAVVAGGIFAASAAGLVPLGGDEQRGADGGTASDVPGGFVGTWAGEVQRDGQPTGQYRRFVITEGQYGEVVANSISLGKDYECKSDGKLAGKAAGGSSLRLDTKVVRSVPAGNCSALGAHTLVLEGADALRWEAAGRTAVLRKIAGPEKLPRELIGTWQRKLASGGTQRMTVTQEAVGSPAARLVSDGAGEHCEAGMDLVSAGEEGGDIRLAPPALDRAASSGACVTGTSSVLRMMNGQLMREFPDGQVLAYSRV</sequence>
<comment type="caution">
    <text evidence="8">The sequence shown here is derived from an EMBL/GenBank/DDBJ whole genome shotgun (WGS) entry which is preliminary data.</text>
</comment>
<feature type="binding site" evidence="5">
    <location>
        <position position="65"/>
    </location>
    <ligand>
        <name>ATP</name>
        <dbReference type="ChEBI" id="CHEBI:30616"/>
    </ligand>
</feature>
<accession>A0ABW2JI12</accession>
<dbReference type="Proteomes" id="UP001596523">
    <property type="component" value="Unassembled WGS sequence"/>
</dbReference>
<proteinExistence type="predicted"/>
<keyword evidence="9" id="KW-1185">Reference proteome</keyword>
<dbReference type="GO" id="GO:0016301">
    <property type="term" value="F:kinase activity"/>
    <property type="evidence" value="ECO:0007669"/>
    <property type="project" value="UniProtKB-KW"/>
</dbReference>
<dbReference type="PROSITE" id="PS00108">
    <property type="entry name" value="PROTEIN_KINASE_ST"/>
    <property type="match status" value="1"/>
</dbReference>
<gene>
    <name evidence="8" type="ORF">ACFQVC_14645</name>
</gene>
<dbReference type="PROSITE" id="PS50011">
    <property type="entry name" value="PROTEIN_KINASE_DOM"/>
    <property type="match status" value="1"/>
</dbReference>
<dbReference type="CDD" id="cd14014">
    <property type="entry name" value="STKc_PknB_like"/>
    <property type="match status" value="1"/>
</dbReference>
<evidence type="ECO:0000256" key="6">
    <source>
        <dbReference type="SAM" id="MobiDB-lite"/>
    </source>
</evidence>
<keyword evidence="4 5" id="KW-0067">ATP-binding</keyword>
<dbReference type="PANTHER" id="PTHR43289">
    <property type="entry name" value="MITOGEN-ACTIVATED PROTEIN KINASE KINASE KINASE 20-RELATED"/>
    <property type="match status" value="1"/>
</dbReference>
<dbReference type="Pfam" id="PF00069">
    <property type="entry name" value="Pkinase"/>
    <property type="match status" value="1"/>
</dbReference>
<dbReference type="Gene3D" id="1.10.510.10">
    <property type="entry name" value="Transferase(Phosphotransferase) domain 1"/>
    <property type="match status" value="1"/>
</dbReference>
<dbReference type="PANTHER" id="PTHR43289:SF34">
    <property type="entry name" value="SERINE_THREONINE-PROTEIN KINASE YBDM-RELATED"/>
    <property type="match status" value="1"/>
</dbReference>
<reference evidence="9" key="1">
    <citation type="journal article" date="2019" name="Int. J. Syst. Evol. Microbiol.">
        <title>The Global Catalogue of Microorganisms (GCM) 10K type strain sequencing project: providing services to taxonomists for standard genome sequencing and annotation.</title>
        <authorList>
            <consortium name="The Broad Institute Genomics Platform"/>
            <consortium name="The Broad Institute Genome Sequencing Center for Infectious Disease"/>
            <person name="Wu L."/>
            <person name="Ma J."/>
        </authorList>
    </citation>
    <scope>NUCLEOTIDE SEQUENCE [LARGE SCALE GENOMIC DNA]</scope>
    <source>
        <strain evidence="9">SYNS20</strain>
    </source>
</reference>
<protein>
    <submittedName>
        <fullName evidence="8">Protein kinase</fullName>
    </submittedName>
</protein>
<keyword evidence="3 8" id="KW-0418">Kinase</keyword>
<dbReference type="Gene3D" id="3.30.200.20">
    <property type="entry name" value="Phosphorylase Kinase, domain 1"/>
    <property type="match status" value="1"/>
</dbReference>